<evidence type="ECO:0000313" key="2">
    <source>
        <dbReference type="EMBL" id="AYO53663.1"/>
    </source>
</evidence>
<evidence type="ECO:0000313" key="3">
    <source>
        <dbReference type="Proteomes" id="UP000279962"/>
    </source>
</evidence>
<name>A0A3G2T0G8_9GAMM</name>
<gene>
    <name evidence="2" type="ORF">CDG68_08480</name>
</gene>
<sequence length="107" mass="11817">MNKIKGTEQLASINQKIIEDGQNLPSVKLKDGSTVQTGTVATMLHNIQLYNLGERGAVEDELILAIPTLFKVGLFDLFSVDEWINGDNAGRKFIGEQAQIYLKNLVI</sequence>
<dbReference type="RefSeq" id="WP_087553657.1">
    <property type="nucleotide sequence ID" value="NZ_CP033133.1"/>
</dbReference>
<dbReference type="Proteomes" id="UP000279962">
    <property type="component" value="Chromosome"/>
</dbReference>
<dbReference type="Pfam" id="PF24813">
    <property type="entry name" value="DUF7709"/>
    <property type="match status" value="1"/>
</dbReference>
<evidence type="ECO:0000259" key="1">
    <source>
        <dbReference type="Pfam" id="PF24813"/>
    </source>
</evidence>
<protein>
    <recommendedName>
        <fullName evidence="1">DUF7709 domain-containing protein</fullName>
    </recommendedName>
</protein>
<dbReference type="InterPro" id="IPR056126">
    <property type="entry name" value="DUF7709"/>
</dbReference>
<dbReference type="EMBL" id="CP033133">
    <property type="protein sequence ID" value="AYO53663.1"/>
    <property type="molecule type" value="Genomic_DNA"/>
</dbReference>
<accession>A0A3G2T0G8</accession>
<reference evidence="2 3" key="1">
    <citation type="submission" date="2018-10" db="EMBL/GenBank/DDBJ databases">
        <title>The complete genome of Acinetobacter wuhouensis strain WCHAW010062.</title>
        <authorList>
            <person name="Hu Y."/>
            <person name="Long H."/>
            <person name="Feng Y."/>
            <person name="Zong Z."/>
        </authorList>
    </citation>
    <scope>NUCLEOTIDE SEQUENCE [LARGE SCALE GENOMIC DNA]</scope>
    <source>
        <strain evidence="2 3">WCHAW010062</strain>
    </source>
</reference>
<feature type="domain" description="DUF7709" evidence="1">
    <location>
        <begin position="8"/>
        <end position="100"/>
    </location>
</feature>
<organism evidence="2 3">
    <name type="scientific">Acinetobacter wuhouensis</name>
    <dbReference type="NCBI Taxonomy" id="1879050"/>
    <lineage>
        <taxon>Bacteria</taxon>
        <taxon>Pseudomonadati</taxon>
        <taxon>Pseudomonadota</taxon>
        <taxon>Gammaproteobacteria</taxon>
        <taxon>Moraxellales</taxon>
        <taxon>Moraxellaceae</taxon>
        <taxon>Acinetobacter</taxon>
    </lineage>
</organism>
<proteinExistence type="predicted"/>
<dbReference type="AlphaFoldDB" id="A0A3G2T0G8"/>